<evidence type="ECO:0000256" key="2">
    <source>
        <dbReference type="ARBA" id="ARBA00022777"/>
    </source>
</evidence>
<dbReference type="Pfam" id="PF20143">
    <property type="entry name" value="NAD_kinase_C"/>
    <property type="match status" value="1"/>
</dbReference>
<dbReference type="PANTHER" id="PTHR20275">
    <property type="entry name" value="NAD KINASE"/>
    <property type="match status" value="1"/>
</dbReference>
<feature type="binding site" evidence="6">
    <location>
        <begin position="192"/>
        <end position="193"/>
    </location>
    <ligand>
        <name>NAD(+)</name>
        <dbReference type="ChEBI" id="CHEBI:57540"/>
    </ligand>
</feature>
<dbReference type="Pfam" id="PF01513">
    <property type="entry name" value="NAD_kinase"/>
    <property type="match status" value="1"/>
</dbReference>
<proteinExistence type="inferred from homology"/>
<comment type="subcellular location">
    <subcellularLocation>
        <location evidence="6">Cytoplasm</location>
    </subcellularLocation>
</comment>
<dbReference type="InterPro" id="IPR017438">
    <property type="entry name" value="ATP-NAD_kinase_N"/>
</dbReference>
<dbReference type="OrthoDB" id="9774737at2"/>
<feature type="binding site" evidence="6">
    <location>
        <position position="257"/>
    </location>
    <ligand>
        <name>NAD(+)</name>
        <dbReference type="ChEBI" id="CHEBI:57540"/>
    </ligand>
</feature>
<dbReference type="RefSeq" id="WP_160345887.1">
    <property type="nucleotide sequence ID" value="NZ_JAOAKZ010000035.1"/>
</dbReference>
<accession>A0A6N8JQC2</accession>
<keyword evidence="1 6" id="KW-0808">Transferase</keyword>
<evidence type="ECO:0000256" key="6">
    <source>
        <dbReference type="HAMAP-Rule" id="MF_00361"/>
    </source>
</evidence>
<feature type="binding site" evidence="6">
    <location>
        <position position="220"/>
    </location>
    <ligand>
        <name>NAD(+)</name>
        <dbReference type="ChEBI" id="CHEBI:57540"/>
    </ligand>
</feature>
<keyword evidence="6" id="KW-0963">Cytoplasm</keyword>
<dbReference type="GO" id="GO:0003951">
    <property type="term" value="F:NAD+ kinase activity"/>
    <property type="evidence" value="ECO:0007669"/>
    <property type="project" value="UniProtKB-UniRule"/>
</dbReference>
<comment type="caution">
    <text evidence="7">The sequence shown here is derived from an EMBL/GenBank/DDBJ whole genome shotgun (WGS) entry which is preliminary data.</text>
</comment>
<dbReference type="InterPro" id="IPR002504">
    <property type="entry name" value="NADK"/>
</dbReference>
<name>A0A6N8JQC2_9ACTN</name>
<dbReference type="PANTHER" id="PTHR20275:SF0">
    <property type="entry name" value="NAD KINASE"/>
    <property type="match status" value="1"/>
</dbReference>
<comment type="function">
    <text evidence="6">Involved in the regulation of the intracellular balance of NAD and NADP, and is a key enzyme in the biosynthesis of NADP. Catalyzes specifically the phosphorylation on 2'-hydroxyl of the adenosine moiety of NAD to yield NADP.</text>
</comment>
<dbReference type="InterPro" id="IPR016064">
    <property type="entry name" value="NAD/diacylglycerol_kinase_sf"/>
</dbReference>
<dbReference type="EC" id="2.7.1.23" evidence="6"/>
<dbReference type="Gene3D" id="2.60.200.30">
    <property type="entry name" value="Probable inorganic polyphosphate/atp-NAD kinase, domain 2"/>
    <property type="match status" value="1"/>
</dbReference>
<keyword evidence="6" id="KW-0547">Nucleotide-binding</keyword>
<dbReference type="GO" id="GO:0005737">
    <property type="term" value="C:cytoplasm"/>
    <property type="evidence" value="ECO:0007669"/>
    <property type="project" value="UniProtKB-SubCell"/>
</dbReference>
<keyword evidence="4 6" id="KW-0520">NAD</keyword>
<reference evidence="7 8" key="1">
    <citation type="submission" date="2019-12" db="EMBL/GenBank/DDBJ databases">
        <title>Microbes associate with the intestines of laboratory mice.</title>
        <authorList>
            <person name="Navarre W."/>
            <person name="Wong E."/>
        </authorList>
    </citation>
    <scope>NUCLEOTIDE SEQUENCE [LARGE SCALE GENOMIC DNA]</scope>
    <source>
        <strain evidence="7 8">NM66_B29</strain>
    </source>
</reference>
<organism evidence="7 8">
    <name type="scientific">Adlercreutzia mucosicola</name>
    <dbReference type="NCBI Taxonomy" id="580026"/>
    <lineage>
        <taxon>Bacteria</taxon>
        <taxon>Bacillati</taxon>
        <taxon>Actinomycetota</taxon>
        <taxon>Coriobacteriia</taxon>
        <taxon>Eggerthellales</taxon>
        <taxon>Eggerthellaceae</taxon>
        <taxon>Adlercreutzia</taxon>
    </lineage>
</organism>
<comment type="caution">
    <text evidence="6">Lacks conserved residue(s) required for the propagation of feature annotation.</text>
</comment>
<keyword evidence="3 6" id="KW-0521">NADP</keyword>
<dbReference type="GO" id="GO:0051287">
    <property type="term" value="F:NAD binding"/>
    <property type="evidence" value="ECO:0007669"/>
    <property type="project" value="UniProtKB-ARBA"/>
</dbReference>
<dbReference type="GO" id="GO:0019674">
    <property type="term" value="P:NAD+ metabolic process"/>
    <property type="evidence" value="ECO:0007669"/>
    <property type="project" value="InterPro"/>
</dbReference>
<keyword evidence="6" id="KW-0067">ATP-binding</keyword>
<protein>
    <recommendedName>
        <fullName evidence="6">NAD kinase</fullName>
        <ecNumber evidence="6">2.7.1.23</ecNumber>
    </recommendedName>
    <alternativeName>
        <fullName evidence="6">ATP-dependent NAD kinase</fullName>
    </alternativeName>
</protein>
<comment type="cofactor">
    <cofactor evidence="6">
        <name>a divalent metal cation</name>
        <dbReference type="ChEBI" id="CHEBI:60240"/>
    </cofactor>
</comment>
<dbReference type="Proteomes" id="UP000463388">
    <property type="component" value="Unassembled WGS sequence"/>
</dbReference>
<sequence>MNILVVRNNSNPQAIDASLLLVTYLTNQGISAFIVDSASLGNDQGRAAIRAQLPATVDMAIVLGGDGTVLHTVHLLHDRQAPILPVNFGHMGFLANTDAEGIIPLVVEALAGELVEERRTMLAIEVVCEDEADPYDEGNDLDPETFWALSEAAYAATVDPDAATIGGALMPPDKFGVNLRGMAGIRRFYALNEVAITRGALGRIIELSLDISGIPVSQMRGDGLVVSTATGSTAYALSAGGPLTSPRFDGMIAVPLAPHTLRARTIVTDRSDVIEVRFESPESYREATLFVDGEIVPFERPLHKVYVQCAPMPVILLRDSDSSFYKRISRDFFGE</sequence>
<evidence type="ECO:0000313" key="8">
    <source>
        <dbReference type="Proteomes" id="UP000463388"/>
    </source>
</evidence>
<gene>
    <name evidence="6" type="primary">nadK</name>
    <name evidence="7" type="ORF">GKZ27_06020</name>
</gene>
<dbReference type="SUPFAM" id="SSF111331">
    <property type="entry name" value="NAD kinase/diacylglycerol kinase-like"/>
    <property type="match status" value="1"/>
</dbReference>
<evidence type="ECO:0000256" key="1">
    <source>
        <dbReference type="ARBA" id="ARBA00022679"/>
    </source>
</evidence>
<keyword evidence="2 6" id="KW-0418">Kinase</keyword>
<dbReference type="HAMAP" id="MF_00361">
    <property type="entry name" value="NAD_kinase"/>
    <property type="match status" value="1"/>
</dbReference>
<feature type="binding site" evidence="6">
    <location>
        <position position="222"/>
    </location>
    <ligand>
        <name>NAD(+)</name>
        <dbReference type="ChEBI" id="CHEBI:57540"/>
    </ligand>
</feature>
<dbReference type="EMBL" id="WSRR01000011">
    <property type="protein sequence ID" value="MVX61010.1"/>
    <property type="molecule type" value="Genomic_DNA"/>
</dbReference>
<dbReference type="Gene3D" id="3.40.50.10330">
    <property type="entry name" value="Probable inorganic polyphosphate/atp-NAD kinase, domain 1"/>
    <property type="match status" value="2"/>
</dbReference>
<keyword evidence="8" id="KW-1185">Reference proteome</keyword>
<dbReference type="GO" id="GO:0046872">
    <property type="term" value="F:metal ion binding"/>
    <property type="evidence" value="ECO:0007669"/>
    <property type="project" value="UniProtKB-UniRule"/>
</dbReference>
<dbReference type="GO" id="GO:0006741">
    <property type="term" value="P:NADP+ biosynthetic process"/>
    <property type="evidence" value="ECO:0007669"/>
    <property type="project" value="UniProtKB-UniRule"/>
</dbReference>
<dbReference type="GO" id="GO:0005524">
    <property type="term" value="F:ATP binding"/>
    <property type="evidence" value="ECO:0007669"/>
    <property type="project" value="UniProtKB-KW"/>
</dbReference>
<evidence type="ECO:0000256" key="4">
    <source>
        <dbReference type="ARBA" id="ARBA00023027"/>
    </source>
</evidence>
<evidence type="ECO:0000256" key="3">
    <source>
        <dbReference type="ARBA" id="ARBA00022857"/>
    </source>
</evidence>
<evidence type="ECO:0000256" key="5">
    <source>
        <dbReference type="ARBA" id="ARBA00047925"/>
    </source>
</evidence>
<feature type="binding site" evidence="6">
    <location>
        <begin position="66"/>
        <end position="67"/>
    </location>
    <ligand>
        <name>NAD(+)</name>
        <dbReference type="ChEBI" id="CHEBI:57540"/>
    </ligand>
</feature>
<feature type="binding site" evidence="6">
    <location>
        <position position="203"/>
    </location>
    <ligand>
        <name>NAD(+)</name>
        <dbReference type="ChEBI" id="CHEBI:57540"/>
    </ligand>
</feature>
<evidence type="ECO:0000313" key="7">
    <source>
        <dbReference type="EMBL" id="MVX61010.1"/>
    </source>
</evidence>
<feature type="binding site" evidence="6">
    <location>
        <begin position="233"/>
        <end position="238"/>
    </location>
    <ligand>
        <name>NAD(+)</name>
        <dbReference type="ChEBI" id="CHEBI:57540"/>
    </ligand>
</feature>
<dbReference type="InterPro" id="IPR017437">
    <property type="entry name" value="ATP-NAD_kinase_PpnK-typ_C"/>
</dbReference>
<dbReference type="AlphaFoldDB" id="A0A6N8JQC2"/>
<feature type="binding site" evidence="6">
    <location>
        <position position="71"/>
    </location>
    <ligand>
        <name>NAD(+)</name>
        <dbReference type="ChEBI" id="CHEBI:57540"/>
    </ligand>
</feature>
<comment type="catalytic activity">
    <reaction evidence="5 6">
        <text>NAD(+) + ATP = ADP + NADP(+) + H(+)</text>
        <dbReference type="Rhea" id="RHEA:18629"/>
        <dbReference type="ChEBI" id="CHEBI:15378"/>
        <dbReference type="ChEBI" id="CHEBI:30616"/>
        <dbReference type="ChEBI" id="CHEBI:57540"/>
        <dbReference type="ChEBI" id="CHEBI:58349"/>
        <dbReference type="ChEBI" id="CHEBI:456216"/>
        <dbReference type="EC" id="2.7.1.23"/>
    </reaction>
</comment>
<comment type="similarity">
    <text evidence="6">Belongs to the NAD kinase family.</text>
</comment>
<feature type="active site" description="Proton acceptor" evidence="6">
    <location>
        <position position="66"/>
    </location>
</feature>